<dbReference type="Pfam" id="PF07227">
    <property type="entry name" value="PHD_Oberon"/>
    <property type="match status" value="1"/>
</dbReference>
<feature type="compositionally biased region" description="Polar residues" evidence="8">
    <location>
        <begin position="155"/>
        <end position="166"/>
    </location>
</feature>
<comment type="subcellular location">
    <subcellularLocation>
        <location evidence="1">Nucleus</location>
    </subcellularLocation>
</comment>
<name>A0AA41S6N5_PAPNU</name>
<keyword evidence="3" id="KW-0863">Zinc-finger</keyword>
<feature type="domain" description="Oberon coiled-coil region" evidence="10">
    <location>
        <begin position="1187"/>
        <end position="1284"/>
    </location>
</feature>
<keyword evidence="12" id="KW-1185">Reference proteome</keyword>
<keyword evidence="6" id="KW-0539">Nucleus</keyword>
<dbReference type="InterPro" id="IPR004082">
    <property type="entry name" value="OBERON"/>
</dbReference>
<feature type="coiled-coil region" evidence="7">
    <location>
        <begin position="1197"/>
        <end position="1279"/>
    </location>
</feature>
<feature type="region of interest" description="Disordered" evidence="8">
    <location>
        <begin position="715"/>
        <end position="734"/>
    </location>
</feature>
<reference evidence="11" key="1">
    <citation type="submission" date="2022-03" db="EMBL/GenBank/DDBJ databases">
        <title>A functionally conserved STORR gene fusion in Papaver species that diverged 16.8 million years ago.</title>
        <authorList>
            <person name="Catania T."/>
        </authorList>
    </citation>
    <scope>NUCLEOTIDE SEQUENCE</scope>
    <source>
        <strain evidence="11">S-191538</strain>
    </source>
</reference>
<evidence type="ECO:0000256" key="1">
    <source>
        <dbReference type="ARBA" id="ARBA00004123"/>
    </source>
</evidence>
<evidence type="ECO:0000259" key="10">
    <source>
        <dbReference type="Pfam" id="PF16312"/>
    </source>
</evidence>
<dbReference type="Proteomes" id="UP001177140">
    <property type="component" value="Unassembled WGS sequence"/>
</dbReference>
<feature type="compositionally biased region" description="Basic and acidic residues" evidence="8">
    <location>
        <begin position="18"/>
        <end position="30"/>
    </location>
</feature>
<dbReference type="InterPro" id="IPR032535">
    <property type="entry name" value="Oberon_CC"/>
</dbReference>
<feature type="compositionally biased region" description="Acidic residues" evidence="8">
    <location>
        <begin position="348"/>
        <end position="358"/>
    </location>
</feature>
<evidence type="ECO:0000313" key="11">
    <source>
        <dbReference type="EMBL" id="MCL7030434.1"/>
    </source>
</evidence>
<organism evidence="11 12">
    <name type="scientific">Papaver nudicaule</name>
    <name type="common">Iceland poppy</name>
    <dbReference type="NCBI Taxonomy" id="74823"/>
    <lineage>
        <taxon>Eukaryota</taxon>
        <taxon>Viridiplantae</taxon>
        <taxon>Streptophyta</taxon>
        <taxon>Embryophyta</taxon>
        <taxon>Tracheophyta</taxon>
        <taxon>Spermatophyta</taxon>
        <taxon>Magnoliopsida</taxon>
        <taxon>Ranunculales</taxon>
        <taxon>Papaveraceae</taxon>
        <taxon>Papaveroideae</taxon>
        <taxon>Papaver</taxon>
    </lineage>
</organism>
<comment type="caution">
    <text evidence="11">The sequence shown here is derived from an EMBL/GenBank/DDBJ whole genome shotgun (WGS) entry which is preliminary data.</text>
</comment>
<dbReference type="GO" id="GO:0010071">
    <property type="term" value="P:root meristem specification"/>
    <property type="evidence" value="ECO:0007669"/>
    <property type="project" value="TreeGrafter"/>
</dbReference>
<feature type="compositionally biased region" description="Basic and acidic residues" evidence="8">
    <location>
        <begin position="317"/>
        <end position="333"/>
    </location>
</feature>
<dbReference type="GO" id="GO:0010492">
    <property type="term" value="P:maintenance of shoot apical meristem identity"/>
    <property type="evidence" value="ECO:0007669"/>
    <property type="project" value="TreeGrafter"/>
</dbReference>
<dbReference type="GO" id="GO:0008270">
    <property type="term" value="F:zinc ion binding"/>
    <property type="evidence" value="ECO:0007669"/>
    <property type="project" value="UniProtKB-KW"/>
</dbReference>
<dbReference type="PANTHER" id="PTHR21736">
    <property type="entry name" value="VERNALIZATION-INSENSITIVE PROTEIN 3"/>
    <property type="match status" value="1"/>
</dbReference>
<feature type="domain" description="Oberon-like PHD finger" evidence="9">
    <location>
        <begin position="933"/>
        <end position="1056"/>
    </location>
</feature>
<feature type="region of interest" description="Disordered" evidence="8">
    <location>
        <begin position="75"/>
        <end position="285"/>
    </location>
</feature>
<dbReference type="PRINTS" id="PR01544">
    <property type="entry name" value="ARATH130DUF"/>
</dbReference>
<evidence type="ECO:0000313" key="12">
    <source>
        <dbReference type="Proteomes" id="UP001177140"/>
    </source>
</evidence>
<dbReference type="EMBL" id="JAJJMA010101587">
    <property type="protein sequence ID" value="MCL7030434.1"/>
    <property type="molecule type" value="Genomic_DNA"/>
</dbReference>
<dbReference type="Pfam" id="PF16312">
    <property type="entry name" value="Oberon_cc"/>
    <property type="match status" value="1"/>
</dbReference>
<feature type="compositionally biased region" description="Polar residues" evidence="8">
    <location>
        <begin position="719"/>
        <end position="734"/>
    </location>
</feature>
<evidence type="ECO:0000256" key="5">
    <source>
        <dbReference type="ARBA" id="ARBA00023054"/>
    </source>
</evidence>
<feature type="compositionally biased region" description="Polar residues" evidence="8">
    <location>
        <begin position="187"/>
        <end position="208"/>
    </location>
</feature>
<evidence type="ECO:0000256" key="6">
    <source>
        <dbReference type="ARBA" id="ARBA00023242"/>
    </source>
</evidence>
<evidence type="ECO:0000256" key="4">
    <source>
        <dbReference type="ARBA" id="ARBA00022833"/>
    </source>
</evidence>
<evidence type="ECO:0000259" key="9">
    <source>
        <dbReference type="Pfam" id="PF07227"/>
    </source>
</evidence>
<evidence type="ECO:0000256" key="7">
    <source>
        <dbReference type="SAM" id="Coils"/>
    </source>
</evidence>
<sequence>MKRLKSYGDDLDSVGGSDEGRVRGKRRSDQDLDWSSSPRKVKDNGRKGLSSTSSYDRSLDDSRKVSISFRKQINHDSDGFCRTSSKKKFDRYGNYSDKDRDRNRGNRGIPISSPAKVGAGGDCSHSHQSDGLFGYPRDHPKGIRSQRTRLRIEGSVSSRQEETNVLSWRRASANKNSAVDPRHTSDSSRGTKNSNIASEDRVNVSSPKGLSRDAVNSPRGLLRDVKSPQGLSRDVVKSPRGLSRDVVKSSRGSSRDVVKSPRGSSRDVVKSPQGSSRDVLKSQELSRDVIKSRQGLLTNVVKSPQGSLTNVVKSPPMRKDSRCEQPKSVEMKKHDKVQRKSGNCSEREEGELEPEPENESIKKPKPPEPEQKLTPTCISEMLIADNQELESNNQIDPEIKDSISLSVEKLEGTTDVMLKEEISGLFICPGTVRETGIVPYSESNSVNGIDGSKEEDNETSVELEGSVIPEIDCTTNDKAKNPGKQIENESESTKKLLPFKELQKVGPVVDLEIKVEEVNLFDSCEEVAVRNRALDVALKLINDTNDKGKSLAASPSIEANNNGTGRWMDRDLLPSRKDAMEGPSTRGFELFPSPVINKHKNEKLKSESLELCLGLPNVSIDPIRNSSSPSYARSQSFPTTLCSSSDAFTTSISNSGSQTFVHNLSFSMTHNSLDYEQSLGSHPIFQKVDQASTGTWWDQSLFDPKRKEVPHYNRILLSGNGSSNTPQKSLGNLNPQEFRGQQRRVSEGSSSGVPVWLDTQLSLSRQLSGLQSRQHHDIRLTASMGSQNTRSEYSNKKSLLRETSSGSLIRNDIQRESQQKLARSGTCFGEKIIAMIVSEPILVMASRFPEMTEQSIAYLKNIAYEMMMHEDKCGPLQKILQKRSDITLETLLKSHRVQLEILVAFKTNVQNFLQLSKDMPISDLANIFLNMKCRNPACRSPIPVNDCDCKICLQKNGFCSACMCVVCSKFDMAWNTCSWVGCDVCFHWCHTDCGLRESFIRDGQSVTGAHGGTEVQFHCVACDHPSEMFGFVEVVFKSCAKKWDVGTFSKELKHVKRIFATSNDWRGRKLHDIASHLLPRLENKSNLSEVYNFIMRFLTESDVKLGNSLTFTTKETPIENLGKGSSCGGLGPIQESNWLPASSSTEKASPRVETGAVAHPVLDWEHVVESRQNGKPRQESGINTDMKLALVKLESILRIKKAEAKMFQERANNAREEAQGLKRVAIAKNEKFEEEYRSRMRNLCLVETKERRKQKLGELQVLEREHRKLLDIKMGMESEANDLLLQMESTSRSLVHGTETDTSPG</sequence>
<evidence type="ECO:0000256" key="2">
    <source>
        <dbReference type="ARBA" id="ARBA00022723"/>
    </source>
</evidence>
<evidence type="ECO:0000256" key="8">
    <source>
        <dbReference type="SAM" id="MobiDB-lite"/>
    </source>
</evidence>
<dbReference type="InterPro" id="IPR047578">
    <property type="entry name" value="OBE1-like_PHD"/>
</dbReference>
<evidence type="ECO:0000256" key="3">
    <source>
        <dbReference type="ARBA" id="ARBA00022771"/>
    </source>
</evidence>
<keyword evidence="5 7" id="KW-0175">Coiled coil</keyword>
<dbReference type="PANTHER" id="PTHR21736:SF20">
    <property type="entry name" value="PROTEIN OBERON 4"/>
    <property type="match status" value="1"/>
</dbReference>
<dbReference type="GO" id="GO:0010468">
    <property type="term" value="P:regulation of gene expression"/>
    <property type="evidence" value="ECO:0007669"/>
    <property type="project" value="TreeGrafter"/>
</dbReference>
<keyword evidence="2" id="KW-0479">Metal-binding</keyword>
<dbReference type="GO" id="GO:0005634">
    <property type="term" value="C:nucleus"/>
    <property type="evidence" value="ECO:0007669"/>
    <property type="project" value="UniProtKB-SubCell"/>
</dbReference>
<accession>A0AA41S6N5</accession>
<protein>
    <submittedName>
        <fullName evidence="11">Uncharacterized protein</fullName>
    </submittedName>
</protein>
<dbReference type="GO" id="GO:0010078">
    <property type="term" value="P:maintenance of root meristem identity"/>
    <property type="evidence" value="ECO:0007669"/>
    <property type="project" value="TreeGrafter"/>
</dbReference>
<proteinExistence type="predicted"/>
<feature type="region of interest" description="Disordered" evidence="8">
    <location>
        <begin position="1"/>
        <end position="62"/>
    </location>
</feature>
<feature type="compositionally biased region" description="Basic and acidic residues" evidence="8">
    <location>
        <begin position="234"/>
        <end position="269"/>
    </location>
</feature>
<feature type="compositionally biased region" description="Basic and acidic residues" evidence="8">
    <location>
        <begin position="359"/>
        <end position="371"/>
    </location>
</feature>
<gene>
    <name evidence="11" type="ORF">MKW94_008965</name>
</gene>
<dbReference type="InterPro" id="IPR032881">
    <property type="entry name" value="Oberon-like_PHD"/>
</dbReference>
<dbReference type="CDD" id="cd15612">
    <property type="entry name" value="PHD_OBE1_like"/>
    <property type="match status" value="1"/>
</dbReference>
<keyword evidence="4" id="KW-0862">Zinc</keyword>
<feature type="region of interest" description="Disordered" evidence="8">
    <location>
        <begin position="306"/>
        <end position="373"/>
    </location>
</feature>